<reference evidence="2" key="1">
    <citation type="submission" date="2019-12" db="EMBL/GenBank/DDBJ databases">
        <authorList>
            <person name="Scholes J."/>
        </authorList>
    </citation>
    <scope>NUCLEOTIDE SEQUENCE</scope>
</reference>
<keyword evidence="3" id="KW-1185">Reference proteome</keyword>
<keyword evidence="1" id="KW-0812">Transmembrane</keyword>
<dbReference type="PANTHER" id="PTHR33710">
    <property type="entry name" value="BNAC02G09200D PROTEIN"/>
    <property type="match status" value="1"/>
</dbReference>
<feature type="non-terminal residue" evidence="2">
    <location>
        <position position="1"/>
    </location>
</feature>
<dbReference type="Gene3D" id="3.60.10.10">
    <property type="entry name" value="Endonuclease/exonuclease/phosphatase"/>
    <property type="match status" value="1"/>
</dbReference>
<dbReference type="OrthoDB" id="914052at2759"/>
<gene>
    <name evidence="2" type="ORF">SHERM_23140</name>
</gene>
<organism evidence="2 3">
    <name type="scientific">Striga hermonthica</name>
    <name type="common">Purple witchweed</name>
    <name type="synonym">Buchnera hermonthica</name>
    <dbReference type="NCBI Taxonomy" id="68872"/>
    <lineage>
        <taxon>Eukaryota</taxon>
        <taxon>Viridiplantae</taxon>
        <taxon>Streptophyta</taxon>
        <taxon>Embryophyta</taxon>
        <taxon>Tracheophyta</taxon>
        <taxon>Spermatophyta</taxon>
        <taxon>Magnoliopsida</taxon>
        <taxon>eudicotyledons</taxon>
        <taxon>Gunneridae</taxon>
        <taxon>Pentapetalae</taxon>
        <taxon>asterids</taxon>
        <taxon>lamiids</taxon>
        <taxon>Lamiales</taxon>
        <taxon>Orobanchaceae</taxon>
        <taxon>Buchnereae</taxon>
        <taxon>Striga</taxon>
    </lineage>
</organism>
<protein>
    <recommendedName>
        <fullName evidence="4">Endonuclease/exonuclease/phosphatase family protein</fullName>
    </recommendedName>
</protein>
<keyword evidence="1" id="KW-0472">Membrane</keyword>
<dbReference type="InterPro" id="IPR036691">
    <property type="entry name" value="Endo/exonu/phosph_ase_sf"/>
</dbReference>
<sequence length="307" mass="35860">IFYCLFGFVWIFHSDLVGLFILFCLYNLFGLGFMVFKVDYLICSCNFGSVGCFEYLKQVRSKQASFSTFREFIRTLGVVEIMSVGQPFTWANNRRGSSFVEEKLDRFFVSPDLNMQFPNSIVKHINLISSDHCMILLDCLPEILTGKKRFCFDASWVQMENFNSVVEDAWNKPVVGHALFSIQDRLRNVRMQLLQWKKSHVSNTMLTIEDCKSRLNQLRELGGDRDWGEWVNKKVDLHLAYRDEKNFWKQKARVHWLQGGDRNSKYVHACVNQRKKMNRLDGILKADGSACVNSQEVVYELLGYFEN</sequence>
<name>A0A9N7ND35_STRHE</name>
<dbReference type="Proteomes" id="UP001153555">
    <property type="component" value="Unassembled WGS sequence"/>
</dbReference>
<comment type="caution">
    <text evidence="2">The sequence shown here is derived from an EMBL/GenBank/DDBJ whole genome shotgun (WGS) entry which is preliminary data.</text>
</comment>
<evidence type="ECO:0000256" key="1">
    <source>
        <dbReference type="SAM" id="Phobius"/>
    </source>
</evidence>
<dbReference type="SUPFAM" id="SSF56219">
    <property type="entry name" value="DNase I-like"/>
    <property type="match status" value="1"/>
</dbReference>
<evidence type="ECO:0008006" key="4">
    <source>
        <dbReference type="Google" id="ProtNLM"/>
    </source>
</evidence>
<dbReference type="AlphaFoldDB" id="A0A9N7ND35"/>
<dbReference type="EMBL" id="CACSLK010027751">
    <property type="protein sequence ID" value="CAA0827445.1"/>
    <property type="molecule type" value="Genomic_DNA"/>
</dbReference>
<proteinExistence type="predicted"/>
<dbReference type="PANTHER" id="PTHR33710:SF71">
    <property type="entry name" value="ENDONUCLEASE_EXONUCLEASE_PHOSPHATASE DOMAIN-CONTAINING PROTEIN"/>
    <property type="match status" value="1"/>
</dbReference>
<feature type="non-terminal residue" evidence="2">
    <location>
        <position position="307"/>
    </location>
</feature>
<keyword evidence="1" id="KW-1133">Transmembrane helix</keyword>
<accession>A0A9N7ND35</accession>
<evidence type="ECO:0000313" key="2">
    <source>
        <dbReference type="EMBL" id="CAA0827445.1"/>
    </source>
</evidence>
<feature type="transmembrane region" description="Helical" evidence="1">
    <location>
        <begin position="16"/>
        <end position="36"/>
    </location>
</feature>
<evidence type="ECO:0000313" key="3">
    <source>
        <dbReference type="Proteomes" id="UP001153555"/>
    </source>
</evidence>